<gene>
    <name evidence="2" type="ORF">AVDCRST_MAG77-4398</name>
</gene>
<dbReference type="SUPFAM" id="SSF52833">
    <property type="entry name" value="Thioredoxin-like"/>
    <property type="match status" value="1"/>
</dbReference>
<dbReference type="PANTHER" id="PTHR34386">
    <property type="entry name" value="GLUTAREDOXIN"/>
    <property type="match status" value="1"/>
</dbReference>
<dbReference type="EMBL" id="CADCTC010000231">
    <property type="protein sequence ID" value="CAA9287381.1"/>
    <property type="molecule type" value="Genomic_DNA"/>
</dbReference>
<accession>A0A6J4JTR9</accession>
<evidence type="ECO:0000313" key="2">
    <source>
        <dbReference type="EMBL" id="CAA9287381.1"/>
    </source>
</evidence>
<feature type="domain" description="Glutaredoxin" evidence="1">
    <location>
        <begin position="15"/>
        <end position="72"/>
    </location>
</feature>
<organism evidence="2">
    <name type="scientific">uncultured Chloroflexota bacterium</name>
    <dbReference type="NCBI Taxonomy" id="166587"/>
    <lineage>
        <taxon>Bacteria</taxon>
        <taxon>Bacillati</taxon>
        <taxon>Chloroflexota</taxon>
        <taxon>environmental samples</taxon>
    </lineage>
</organism>
<protein>
    <recommendedName>
        <fullName evidence="1">Glutaredoxin domain-containing protein</fullName>
    </recommendedName>
</protein>
<dbReference type="Pfam" id="PF00462">
    <property type="entry name" value="Glutaredoxin"/>
    <property type="match status" value="1"/>
</dbReference>
<dbReference type="AlphaFoldDB" id="A0A6J4JTR9"/>
<proteinExistence type="predicted"/>
<dbReference type="InterPro" id="IPR051548">
    <property type="entry name" value="Grx-like_ET"/>
</dbReference>
<reference evidence="2" key="1">
    <citation type="submission" date="2020-02" db="EMBL/GenBank/DDBJ databases">
        <authorList>
            <person name="Meier V. D."/>
        </authorList>
    </citation>
    <scope>NUCLEOTIDE SEQUENCE</scope>
    <source>
        <strain evidence="2">AVDCRST_MAG77</strain>
    </source>
</reference>
<name>A0A6J4JTR9_9CHLR</name>
<dbReference type="InterPro" id="IPR002109">
    <property type="entry name" value="Glutaredoxin"/>
</dbReference>
<dbReference type="CDD" id="cd02976">
    <property type="entry name" value="NrdH"/>
    <property type="match status" value="1"/>
</dbReference>
<dbReference type="PROSITE" id="PS51354">
    <property type="entry name" value="GLUTAREDOXIN_2"/>
    <property type="match status" value="1"/>
</dbReference>
<dbReference type="PANTHER" id="PTHR34386:SF1">
    <property type="entry name" value="GLUTAREDOXIN-LIKE PROTEIN NRDH"/>
    <property type="match status" value="1"/>
</dbReference>
<dbReference type="GO" id="GO:0009055">
    <property type="term" value="F:electron transfer activity"/>
    <property type="evidence" value="ECO:0007669"/>
    <property type="project" value="TreeGrafter"/>
</dbReference>
<dbReference type="GO" id="GO:0045454">
    <property type="term" value="P:cell redox homeostasis"/>
    <property type="evidence" value="ECO:0007669"/>
    <property type="project" value="TreeGrafter"/>
</dbReference>
<dbReference type="Gene3D" id="3.40.30.10">
    <property type="entry name" value="Glutaredoxin"/>
    <property type="match status" value="1"/>
</dbReference>
<dbReference type="InterPro" id="IPR036249">
    <property type="entry name" value="Thioredoxin-like_sf"/>
</dbReference>
<evidence type="ECO:0000259" key="1">
    <source>
        <dbReference type="Pfam" id="PF00462"/>
    </source>
</evidence>
<sequence length="98" mass="10863">MTASTSSSGTATDQIVFYSKTGCPWCNAVRHLLDDYNVSYEERDVRKDAQLMAELRRETNQDSAPTLKIGGEWLVDTDAKVVAGRLNLPEPAEVKRSS</sequence>